<evidence type="ECO:0000313" key="1">
    <source>
        <dbReference type="EMBL" id="DAE17369.1"/>
    </source>
</evidence>
<organism evidence="1">
    <name type="scientific">Siphoviridae sp. ctr2f5</name>
    <dbReference type="NCBI Taxonomy" id="2825684"/>
    <lineage>
        <taxon>Viruses</taxon>
        <taxon>Duplodnaviria</taxon>
        <taxon>Heunggongvirae</taxon>
        <taxon>Uroviricota</taxon>
        <taxon>Caudoviricetes</taxon>
    </lineage>
</organism>
<protein>
    <submittedName>
        <fullName evidence="1">Uncharacterized protein</fullName>
    </submittedName>
</protein>
<reference evidence="1" key="1">
    <citation type="journal article" date="2021" name="Proc. Natl. Acad. Sci. U.S.A.">
        <title>A Catalog of Tens of Thousands of Viruses from Human Metagenomes Reveals Hidden Associations with Chronic Diseases.</title>
        <authorList>
            <person name="Tisza M.J."/>
            <person name="Buck C.B."/>
        </authorList>
    </citation>
    <scope>NUCLEOTIDE SEQUENCE</scope>
    <source>
        <strain evidence="1">Ctr2f5</strain>
    </source>
</reference>
<name>A0A8S5QEY3_9CAUD</name>
<sequence>MHELSDLRSEIYSQRSPLNILIIPTSCAYFQNGFLSALPF</sequence>
<accession>A0A8S5QEY3</accession>
<proteinExistence type="predicted"/>
<dbReference type="EMBL" id="BK015639">
    <property type="protein sequence ID" value="DAE17369.1"/>
    <property type="molecule type" value="Genomic_DNA"/>
</dbReference>